<feature type="signal peptide" evidence="2">
    <location>
        <begin position="1"/>
        <end position="19"/>
    </location>
</feature>
<reference evidence="3 4" key="1">
    <citation type="submission" date="2017-03" db="EMBL/GenBank/DDBJ databases">
        <title>Genomes of endolithic fungi from Antarctica.</title>
        <authorList>
            <person name="Coleine C."/>
            <person name="Masonjones S."/>
            <person name="Stajich J.E."/>
        </authorList>
    </citation>
    <scope>NUCLEOTIDE SEQUENCE [LARGE SCALE GENOMIC DNA]</scope>
    <source>
        <strain evidence="3 4">CCFEE 6314</strain>
    </source>
</reference>
<feature type="chain" id="PRO_5019417852" description="Hydrophobin" evidence="2">
    <location>
        <begin position="20"/>
        <end position="166"/>
    </location>
</feature>
<dbReference type="VEuPathDB" id="FungiDB:PV10_08372"/>
<name>A0A438MT80_EXOME</name>
<feature type="region of interest" description="Disordered" evidence="1">
    <location>
        <begin position="22"/>
        <end position="42"/>
    </location>
</feature>
<organism evidence="3 4">
    <name type="scientific">Exophiala mesophila</name>
    <name type="common">Black yeast-like fungus</name>
    <dbReference type="NCBI Taxonomy" id="212818"/>
    <lineage>
        <taxon>Eukaryota</taxon>
        <taxon>Fungi</taxon>
        <taxon>Dikarya</taxon>
        <taxon>Ascomycota</taxon>
        <taxon>Pezizomycotina</taxon>
        <taxon>Eurotiomycetes</taxon>
        <taxon>Chaetothyriomycetidae</taxon>
        <taxon>Chaetothyriales</taxon>
        <taxon>Herpotrichiellaceae</taxon>
        <taxon>Exophiala</taxon>
    </lineage>
</organism>
<evidence type="ECO:0000313" key="3">
    <source>
        <dbReference type="EMBL" id="RVX66423.1"/>
    </source>
</evidence>
<evidence type="ECO:0000313" key="4">
    <source>
        <dbReference type="Proteomes" id="UP000288859"/>
    </source>
</evidence>
<comment type="caution">
    <text evidence="3">The sequence shown here is derived from an EMBL/GenBank/DDBJ whole genome shotgun (WGS) entry which is preliminary data.</text>
</comment>
<evidence type="ECO:0000256" key="2">
    <source>
        <dbReference type="SAM" id="SignalP"/>
    </source>
</evidence>
<sequence>MQLVKLFALATLLASGALAVPVAEPEPGKPTKPEKPQPPTINVQSNQCGNGAAPYCCNTDNKGKYTTCKVLGSGSQCGATTVCCNAQNRDARIVGLQYLPAMASETSYSDIVTFDQTNVGCAIVAHPAGEPAATTTPSVAAVNSVPAKEKKHIGDLLAVFLVLLVA</sequence>
<dbReference type="AlphaFoldDB" id="A0A438MT80"/>
<evidence type="ECO:0000256" key="1">
    <source>
        <dbReference type="SAM" id="MobiDB-lite"/>
    </source>
</evidence>
<dbReference type="OrthoDB" id="5031571at2759"/>
<proteinExistence type="predicted"/>
<dbReference type="Proteomes" id="UP000288859">
    <property type="component" value="Unassembled WGS sequence"/>
</dbReference>
<protein>
    <recommendedName>
        <fullName evidence="5">Hydrophobin</fullName>
    </recommendedName>
</protein>
<keyword evidence="2" id="KW-0732">Signal</keyword>
<gene>
    <name evidence="3" type="ORF">B0A52_09653</name>
</gene>
<evidence type="ECO:0008006" key="5">
    <source>
        <dbReference type="Google" id="ProtNLM"/>
    </source>
</evidence>
<feature type="compositionally biased region" description="Basic and acidic residues" evidence="1">
    <location>
        <begin position="26"/>
        <end position="35"/>
    </location>
</feature>
<dbReference type="EMBL" id="NAJM01000062">
    <property type="protein sequence ID" value="RVX66423.1"/>
    <property type="molecule type" value="Genomic_DNA"/>
</dbReference>
<accession>A0A438MT80</accession>